<evidence type="ECO:0000256" key="1">
    <source>
        <dbReference type="SAM" id="MobiDB-lite"/>
    </source>
</evidence>
<proteinExistence type="predicted"/>
<feature type="compositionally biased region" description="Low complexity" evidence="1">
    <location>
        <begin position="220"/>
        <end position="231"/>
    </location>
</feature>
<evidence type="ECO:0000313" key="2">
    <source>
        <dbReference type="EMBL" id="KAK0545781.1"/>
    </source>
</evidence>
<feature type="compositionally biased region" description="Polar residues" evidence="1">
    <location>
        <begin position="371"/>
        <end position="406"/>
    </location>
</feature>
<dbReference type="EMBL" id="JAPDMZ010000217">
    <property type="protein sequence ID" value="KAK0545781.1"/>
    <property type="molecule type" value="Genomic_DNA"/>
</dbReference>
<feature type="compositionally biased region" description="Low complexity" evidence="1">
    <location>
        <begin position="703"/>
        <end position="716"/>
    </location>
</feature>
<protein>
    <submittedName>
        <fullName evidence="2">Uncharacterized protein</fullName>
    </submittedName>
</protein>
<evidence type="ECO:0000313" key="3">
    <source>
        <dbReference type="Proteomes" id="UP001176517"/>
    </source>
</evidence>
<feature type="region of interest" description="Disordered" evidence="1">
    <location>
        <begin position="774"/>
        <end position="843"/>
    </location>
</feature>
<feature type="compositionally biased region" description="Polar residues" evidence="1">
    <location>
        <begin position="306"/>
        <end position="317"/>
    </location>
</feature>
<reference evidence="2" key="1">
    <citation type="journal article" date="2023" name="PhytoFront">
        <title>Draft Genome Resources of Seven Strains of Tilletia horrida, Causal Agent of Kernel Smut of Rice.</title>
        <authorList>
            <person name="Khanal S."/>
            <person name="Antony Babu S."/>
            <person name="Zhou X.G."/>
        </authorList>
    </citation>
    <scope>NUCLEOTIDE SEQUENCE</scope>
    <source>
        <strain evidence="2">TX6</strain>
    </source>
</reference>
<feature type="compositionally biased region" description="Low complexity" evidence="1">
    <location>
        <begin position="42"/>
        <end position="57"/>
    </location>
</feature>
<keyword evidence="3" id="KW-1185">Reference proteome</keyword>
<comment type="caution">
    <text evidence="2">The sequence shown here is derived from an EMBL/GenBank/DDBJ whole genome shotgun (WGS) entry which is preliminary data.</text>
</comment>
<feature type="region of interest" description="Disordered" evidence="1">
    <location>
        <begin position="77"/>
        <end position="146"/>
    </location>
</feature>
<feature type="compositionally biased region" description="Polar residues" evidence="1">
    <location>
        <begin position="621"/>
        <end position="637"/>
    </location>
</feature>
<feature type="compositionally biased region" description="Polar residues" evidence="1">
    <location>
        <begin position="243"/>
        <end position="256"/>
    </location>
</feature>
<accession>A0AAN6GQD9</accession>
<feature type="compositionally biased region" description="Polar residues" evidence="1">
    <location>
        <begin position="263"/>
        <end position="283"/>
    </location>
</feature>
<feature type="compositionally biased region" description="Polar residues" evidence="1">
    <location>
        <begin position="126"/>
        <end position="145"/>
    </location>
</feature>
<feature type="region of interest" description="Disordered" evidence="1">
    <location>
        <begin position="446"/>
        <end position="558"/>
    </location>
</feature>
<name>A0AAN6GQD9_9BASI</name>
<sequence length="896" mass="91594">MPAPILRSSHTDFDQQHQQNRPGMPLRQASDSVVFNRPPLRVGSSSSGSSASGVAASPSDILPGAAPIAAGHSIWTAPLEELPPRNPHSHSRPASSAGSYSSPHHTLRFLNNNSSSSTHSLPGLLAQSSSPTVQSPPATSESVSTPYEYKHVDSVENLGSYQPNKIRTSAFLRKRKPAPAFLDLSKTPTDGSASFSVPIPVYASHPYSSSPGASQEDLSKPGSSNPSASSSQTALPSALIAQQADTTTITNIQASSDNRKPTFDSSTTSQSTNAAESSTQQQAPKRPALEPSLPTSMSVLDPWLQNRVSTSNSNSPARSKASNGSGSPSSTGPATPVHAKPHGTQHARSQSSAMTARITGPGPLLRRQQHNSRPNSVVISNTSGSQQPAGAGPSSDQGVAASTASPLPSHVASNPLLGVLRAPPPPPKLDTNPLLLAVGDESLITANAADDEDQEHLSESSPKKLRNIVRSPRYAQPGRPAVRSASASTPAADNNAAAAATSVPEGSSTLGSTSVSGPAEPPAAPDSETPSTVPPSVEHEQADGDGERSAASGSVPVDASVECGSTTILSPLTAALMSAPEMDGTVGAAEPAERAHPDGAILSPLTAALLSPPQLVRSALGDSSTPTDLRSGQSSLPSQVLPLAPISAQAVTAPMTPPNDSTPSRALDEPMKIPQGTHVGNPLLIGLANLPVQPTSPPTLALPKGPSSSSTTAGPTKRPDLRGPQWRSSSAAAQLLSLPFHRPKVHSPAVSTHTPWEDDDELRSAVEAASAFVTTNRTHTPSPRGEGAVVVPPFPARSTSHRTTETSLSAPPPSYSAASSAGSSEDHKTEKQKKEEEGAMGPTGYFASVVGGGVTGLTAPAAEVEGPRNPLPTPPIISLGTGPGGGGRPLPRIPTL</sequence>
<gene>
    <name evidence="2" type="ORF">OC846_005531</name>
</gene>
<feature type="compositionally biased region" description="Low complexity" evidence="1">
    <location>
        <begin position="484"/>
        <end position="517"/>
    </location>
</feature>
<feature type="compositionally biased region" description="Low complexity" evidence="1">
    <location>
        <begin position="319"/>
        <end position="336"/>
    </location>
</feature>
<feature type="compositionally biased region" description="Basic and acidic residues" evidence="1">
    <location>
        <begin position="537"/>
        <end position="548"/>
    </location>
</feature>
<feature type="region of interest" description="Disordered" evidence="1">
    <location>
        <begin position="1"/>
        <end position="63"/>
    </location>
</feature>
<feature type="region of interest" description="Disordered" evidence="1">
    <location>
        <begin position="617"/>
        <end position="637"/>
    </location>
</feature>
<organism evidence="2 3">
    <name type="scientific">Tilletia horrida</name>
    <dbReference type="NCBI Taxonomy" id="155126"/>
    <lineage>
        <taxon>Eukaryota</taxon>
        <taxon>Fungi</taxon>
        <taxon>Dikarya</taxon>
        <taxon>Basidiomycota</taxon>
        <taxon>Ustilaginomycotina</taxon>
        <taxon>Exobasidiomycetes</taxon>
        <taxon>Tilletiales</taxon>
        <taxon>Tilletiaceae</taxon>
        <taxon>Tilletia</taxon>
    </lineage>
</organism>
<feature type="compositionally biased region" description="Basic and acidic residues" evidence="1">
    <location>
        <begin position="824"/>
        <end position="837"/>
    </location>
</feature>
<dbReference type="Proteomes" id="UP001176517">
    <property type="component" value="Unassembled WGS sequence"/>
</dbReference>
<dbReference type="AlphaFoldDB" id="A0AAN6GQD9"/>
<feature type="region of interest" description="Disordered" evidence="1">
    <location>
        <begin position="859"/>
        <end position="896"/>
    </location>
</feature>
<feature type="region of interest" description="Disordered" evidence="1">
    <location>
        <begin position="181"/>
        <end position="433"/>
    </location>
</feature>
<feature type="region of interest" description="Disordered" evidence="1">
    <location>
        <begin position="649"/>
        <end position="729"/>
    </location>
</feature>
<feature type="compositionally biased region" description="Polar residues" evidence="1">
    <location>
        <begin position="186"/>
        <end position="195"/>
    </location>
</feature>
<feature type="compositionally biased region" description="Low complexity" evidence="1">
    <location>
        <begin position="92"/>
        <end position="104"/>
    </location>
</feature>